<evidence type="ECO:0000256" key="2">
    <source>
        <dbReference type="ARBA" id="ARBA00022840"/>
    </source>
</evidence>
<dbReference type="SMART" id="SM00421">
    <property type="entry name" value="HTH_LUXR"/>
    <property type="match status" value="1"/>
</dbReference>
<dbReference type="PROSITE" id="PS50043">
    <property type="entry name" value="HTH_LUXR_2"/>
    <property type="match status" value="1"/>
</dbReference>
<dbReference type="InterPro" id="IPR027417">
    <property type="entry name" value="P-loop_NTPase"/>
</dbReference>
<feature type="region of interest" description="Disordered" evidence="3">
    <location>
        <begin position="1"/>
        <end position="23"/>
    </location>
</feature>
<dbReference type="SUPFAM" id="SSF52540">
    <property type="entry name" value="P-loop containing nucleoside triphosphate hydrolases"/>
    <property type="match status" value="1"/>
</dbReference>
<dbReference type="Gene3D" id="3.40.50.300">
    <property type="entry name" value="P-loop containing nucleotide triphosphate hydrolases"/>
    <property type="match status" value="1"/>
</dbReference>
<dbReference type="InterPro" id="IPR036388">
    <property type="entry name" value="WH-like_DNA-bd_sf"/>
</dbReference>
<name>A0ABY9IJ71_9ACTN</name>
<dbReference type="InterPro" id="IPR000792">
    <property type="entry name" value="Tscrpt_reg_LuxR_C"/>
</dbReference>
<keyword evidence="1" id="KW-0547">Nucleotide-binding</keyword>
<evidence type="ECO:0000256" key="3">
    <source>
        <dbReference type="SAM" id="MobiDB-lite"/>
    </source>
</evidence>
<dbReference type="PRINTS" id="PR00038">
    <property type="entry name" value="HTHLUXR"/>
</dbReference>
<dbReference type="Gene3D" id="1.10.10.10">
    <property type="entry name" value="Winged helix-like DNA-binding domain superfamily/Winged helix DNA-binding domain"/>
    <property type="match status" value="1"/>
</dbReference>
<keyword evidence="6" id="KW-1185">Reference proteome</keyword>
<dbReference type="Proteomes" id="UP001235744">
    <property type="component" value="Chromosome"/>
</dbReference>
<evidence type="ECO:0000259" key="4">
    <source>
        <dbReference type="PROSITE" id="PS50043"/>
    </source>
</evidence>
<dbReference type="RefSeq" id="WP_306106104.1">
    <property type="nucleotide sequence ID" value="NZ_CP120988.1"/>
</dbReference>
<dbReference type="Pfam" id="PF13191">
    <property type="entry name" value="AAA_16"/>
    <property type="match status" value="1"/>
</dbReference>
<dbReference type="InterPro" id="IPR041664">
    <property type="entry name" value="AAA_16"/>
</dbReference>
<dbReference type="EMBL" id="CP120988">
    <property type="protein sequence ID" value="WLQ55312.1"/>
    <property type="molecule type" value="Genomic_DNA"/>
</dbReference>
<dbReference type="PANTHER" id="PTHR16305:SF35">
    <property type="entry name" value="TRANSCRIPTIONAL ACTIVATOR DOMAIN"/>
    <property type="match status" value="1"/>
</dbReference>
<evidence type="ECO:0000256" key="1">
    <source>
        <dbReference type="ARBA" id="ARBA00022741"/>
    </source>
</evidence>
<organism evidence="5 6">
    <name type="scientific">Streptomyces poriferorum</name>
    <dbReference type="NCBI Taxonomy" id="2798799"/>
    <lineage>
        <taxon>Bacteria</taxon>
        <taxon>Bacillati</taxon>
        <taxon>Actinomycetota</taxon>
        <taxon>Actinomycetes</taxon>
        <taxon>Kitasatosporales</taxon>
        <taxon>Streptomycetaceae</taxon>
        <taxon>Streptomyces</taxon>
    </lineage>
</organism>
<gene>
    <name evidence="5" type="ORF">P8A19_07620</name>
</gene>
<feature type="domain" description="HTH luxR-type" evidence="4">
    <location>
        <begin position="876"/>
        <end position="941"/>
    </location>
</feature>
<dbReference type="PROSITE" id="PS00622">
    <property type="entry name" value="HTH_LUXR_1"/>
    <property type="match status" value="1"/>
</dbReference>
<dbReference type="PANTHER" id="PTHR16305">
    <property type="entry name" value="TESTICULAR SOLUBLE ADENYLYL CYCLASE"/>
    <property type="match status" value="1"/>
</dbReference>
<evidence type="ECO:0000313" key="5">
    <source>
        <dbReference type="EMBL" id="WLQ55312.1"/>
    </source>
</evidence>
<sequence>MIHAHAPNRPLAEYSGTESGEGPVTLYGRDAEIAMLDRLLDRVQQGEGAVLAVAGAAGSGKSALLNSVCDHAAQHSMTVLRTAGHEPGIHLPFEALGRLLLPLLASPHHADRETVHALRTALEATARPGARLEVALATWRLLTNHAARTPVIAVIDDARWLDRPTADVLAFLARRINRARVLLLTTDDHRADGRDQDEKGGLPRLHLRELDEEAAGALLDSLPQPPDPVHRPLVLQQAAGNPLALHELTRAVTHEPPVTLEPTFILPLPPALQRIHGARLPALDADVRQALLVAAAAGDLDRAAVMPAAHRGAASAGRPPGPEIWQPAEEAGLVTVTDGKVHFRHPLVRSAVYRAASFASRRTAHLALATALDGHPDRQAWHRAAAAVGTDEQIAQELVATADRACRRGGYRGASAAMRRAAELTPQASSRTHRLLRAAEFAMFAGLPAQVADIATQALASSDDPQSLGTASIQAGWALAVTTRHAASLGLLLPAADALRTTDPQEALAALSTATTVVYHSGDPRPRRESLRLGSLIAANTDHVADHLWARAGCDPFEDRPLFMRLLAKGLASPEPDLPHLVTLGAGAWIIDETRTSTQLLGLAHDHLQRITTKGANATLSTALGLAQYEIGAWQAARATSSEAHRVALESGLALAAASSWSLVALLDAVQGDGARARTRLTEAMAGIEPAETRAMAVRARIVLATAATTEGDHGGAWEQLRGLFSSDAHCMALHYHASFYAIADLAAAAARVGRRDEARQVLEAVEQHLAGRESLRLTLLLHRARALLSGPQPAEKYFLASLADPAGDQWPFERAKARLEYGEWLRRGRRINDARPVLADALAVFEQLGARPWTTRCVVELRACGVVPHHTDRQSAGRGAGLTAQQLNIARLAADGLSNREIGEQLLLSPRTIAFHLYHAFPKLDVTTRSQLRNALSRLDEEAGQTQYAQ</sequence>
<accession>A0ABY9IJ71</accession>
<dbReference type="InterPro" id="IPR016032">
    <property type="entry name" value="Sig_transdc_resp-reg_C-effctor"/>
</dbReference>
<protein>
    <submittedName>
        <fullName evidence="5">DUF2791 family P-loop domain-containing protein</fullName>
    </submittedName>
</protein>
<evidence type="ECO:0000313" key="6">
    <source>
        <dbReference type="Proteomes" id="UP001235744"/>
    </source>
</evidence>
<reference evidence="5 6" key="1">
    <citation type="submission" date="2023-03" db="EMBL/GenBank/DDBJ databases">
        <title>Isolation and description of six Streptomyces strains from soil environments, able to metabolize different microbial glucans.</title>
        <authorList>
            <person name="Widen T."/>
            <person name="Larsbrink J."/>
        </authorList>
    </citation>
    <scope>NUCLEOTIDE SEQUENCE [LARGE SCALE GENOMIC DNA]</scope>
    <source>
        <strain evidence="5 6">Alt2</strain>
    </source>
</reference>
<dbReference type="CDD" id="cd06170">
    <property type="entry name" value="LuxR_C_like"/>
    <property type="match status" value="1"/>
</dbReference>
<dbReference type="SUPFAM" id="SSF46894">
    <property type="entry name" value="C-terminal effector domain of the bipartite response regulators"/>
    <property type="match status" value="1"/>
</dbReference>
<keyword evidence="2" id="KW-0067">ATP-binding</keyword>
<proteinExistence type="predicted"/>
<dbReference type="Pfam" id="PF00196">
    <property type="entry name" value="GerE"/>
    <property type="match status" value="1"/>
</dbReference>